<keyword evidence="14" id="KW-1185">Reference proteome</keyword>
<dbReference type="OrthoDB" id="9759709at2"/>
<dbReference type="GO" id="GO:0004564">
    <property type="term" value="F:beta-fructofuranosidase activity"/>
    <property type="evidence" value="ECO:0007669"/>
    <property type="project" value="UniProtKB-EC"/>
</dbReference>
<dbReference type="InterPro" id="IPR001362">
    <property type="entry name" value="Glyco_hydro_32"/>
</dbReference>
<feature type="domain" description="Glycosyl hydrolase family 32 N-terminal" evidence="10">
    <location>
        <begin position="30"/>
        <end position="334"/>
    </location>
</feature>
<dbReference type="InterPro" id="IPR023296">
    <property type="entry name" value="Glyco_hydro_beta-prop_sf"/>
</dbReference>
<dbReference type="GO" id="GO:0005737">
    <property type="term" value="C:cytoplasm"/>
    <property type="evidence" value="ECO:0007669"/>
    <property type="project" value="UniProtKB-SubCell"/>
</dbReference>
<evidence type="ECO:0000256" key="2">
    <source>
        <dbReference type="ARBA" id="ARBA00009902"/>
    </source>
</evidence>
<evidence type="ECO:0000313" key="15">
    <source>
        <dbReference type="Proteomes" id="UP000255411"/>
    </source>
</evidence>
<dbReference type="InterPro" id="IPR013148">
    <property type="entry name" value="Glyco_hydro_32_N"/>
</dbReference>
<dbReference type="CDD" id="cd08996">
    <property type="entry name" value="GH32_FFase"/>
    <property type="match status" value="1"/>
</dbReference>
<dbReference type="GeneID" id="98392819"/>
<dbReference type="Proteomes" id="UP000255411">
    <property type="component" value="Chromosome"/>
</dbReference>
<sequence>MTEIYTVERANQFIQKNKDEVNRKFKPKHHFSAEIGWINDPNGFVYFQGEYHLFYQFYPYDSVWGPMHWGHAKTKDFVNWEHLPVALAPDMPYDKDGCFSGSAIVKDDVLWLMYTGNVEQEDGTIRQIQNMAYSKDGIHFEKIAENPVATGDILPDELVKSDFRDPKIFEKEGRYYAVVAAKHQEDIGTIVLLGSDNLIDWEFESIFLKGTPEQGIMWECPDYFNIDGNDILMMSPMRVKQKHYDFKNINSSVIMTGKVDWNTKTFTLHNMKELDHGHDFYAPQSLEDDEGRCIVIAWLHTWGRQLPSHDLKHKWAGSMTLPRQLTYKDGQLLQTILPESLQSLSKIDVDDNPISSGVLEIDINGNLLMRFGSSDDYIDFGFDKEENLVYIDRKGLKRLPKGDETWEISERKVQIQAKKLLILFDSNSIEIIVNNGEESLSSAFYIDGEHYLQNLS</sequence>
<dbReference type="SUPFAM" id="SSF49899">
    <property type="entry name" value="Concanavalin A-like lectins/glucanases"/>
    <property type="match status" value="1"/>
</dbReference>
<keyword evidence="5 8" id="KW-0378">Hydrolase</keyword>
<dbReference type="Proteomes" id="UP000238956">
    <property type="component" value="Chromosome"/>
</dbReference>
<dbReference type="PANTHER" id="PTHR43101">
    <property type="entry name" value="BETA-FRUCTOSIDASE"/>
    <property type="match status" value="1"/>
</dbReference>
<dbReference type="EMBL" id="CP022601">
    <property type="protein sequence ID" value="AXJ12595.1"/>
    <property type="molecule type" value="Genomic_DNA"/>
</dbReference>
<evidence type="ECO:0000256" key="7">
    <source>
        <dbReference type="ARBA" id="ARBA00033367"/>
    </source>
</evidence>
<dbReference type="SUPFAM" id="SSF75005">
    <property type="entry name" value="Arabinanase/levansucrase/invertase"/>
    <property type="match status" value="1"/>
</dbReference>
<evidence type="ECO:0000313" key="12">
    <source>
        <dbReference type="EMBL" id="AUW96108.1"/>
    </source>
</evidence>
<comment type="pathway">
    <text evidence="1 9">Glycan biosynthesis; sucrose metabolism.</text>
</comment>
<proteinExistence type="inferred from homology"/>
<dbReference type="KEGG" id="splr:C0J00_02695"/>
<gene>
    <name evidence="13" type="primary">sacA</name>
    <name evidence="12" type="ORF">C0J00_02695</name>
    <name evidence="13" type="ORF">Sp14A_06660</name>
</gene>
<reference evidence="12 14" key="2">
    <citation type="submission" date="2017-12" db="EMBL/GenBank/DDBJ databases">
        <authorList>
            <person name="Hurst M.R.H."/>
        </authorList>
    </citation>
    <scope>NUCLEOTIDE SEQUENCE [LARGE SCALE GENOMIC DNA]</scope>
    <source>
        <strain evidence="12 14">TH11417</strain>
    </source>
</reference>
<comment type="catalytic activity">
    <reaction evidence="8">
        <text>Hydrolysis of terminal non-reducing beta-D-fructofuranoside residues in beta-D-fructofuranosides.</text>
        <dbReference type="EC" id="3.2.1.26"/>
    </reaction>
</comment>
<accession>A0A2L0D2P8</accession>
<dbReference type="UniPathway" id="UPA00238"/>
<dbReference type="AlphaFoldDB" id="A0A2L0D2P8"/>
<comment type="subcellular location">
    <subcellularLocation>
        <location evidence="9">Cytoplasm</location>
    </subcellularLocation>
</comment>
<reference evidence="13 15" key="1">
    <citation type="submission" date="2017-07" db="EMBL/GenBank/DDBJ databases">
        <title>Streptococcus pluranimalium as cause of bovine abortion.</title>
        <authorList>
            <person name="Rodriguez Campos S."/>
            <person name="Gobeli Brawand S."/>
            <person name="Brodard I."/>
            <person name="Rychener L."/>
            <person name="Perreten V."/>
        </authorList>
    </citation>
    <scope>NUCLEOTIDE SEQUENCE [LARGE SCALE GENOMIC DNA]</scope>
    <source>
        <strain evidence="13 15">14A0014</strain>
    </source>
</reference>
<dbReference type="InterPro" id="IPR013320">
    <property type="entry name" value="ConA-like_dom_sf"/>
</dbReference>
<comment type="function">
    <text evidence="9">Enables the bacterium to metabolize sucrose as a sole carbon source.</text>
</comment>
<dbReference type="EMBL" id="CP025536">
    <property type="protein sequence ID" value="AUW96108.1"/>
    <property type="molecule type" value="Genomic_DNA"/>
</dbReference>
<dbReference type="EC" id="3.2.1.26" evidence="3 8"/>
<keyword evidence="9" id="KW-0963">Cytoplasm</keyword>
<name>A0A2L0D2P8_9STRE</name>
<dbReference type="InterPro" id="IPR006232">
    <property type="entry name" value="Suc6P_hydrolase"/>
</dbReference>
<evidence type="ECO:0000259" key="10">
    <source>
        <dbReference type="Pfam" id="PF00251"/>
    </source>
</evidence>
<comment type="similarity">
    <text evidence="2 8">Belongs to the glycosyl hydrolase 32 family.</text>
</comment>
<feature type="domain" description="Glycosyl hydrolase family 32 C-terminal" evidence="11">
    <location>
        <begin position="374"/>
        <end position="445"/>
    </location>
</feature>
<evidence type="ECO:0000259" key="11">
    <source>
        <dbReference type="Pfam" id="PF08244"/>
    </source>
</evidence>
<evidence type="ECO:0000256" key="5">
    <source>
        <dbReference type="ARBA" id="ARBA00022801"/>
    </source>
</evidence>
<evidence type="ECO:0000256" key="3">
    <source>
        <dbReference type="ARBA" id="ARBA00012758"/>
    </source>
</evidence>
<evidence type="ECO:0000256" key="9">
    <source>
        <dbReference type="RuleBase" id="RU365015"/>
    </source>
</evidence>
<keyword evidence="6 8" id="KW-0326">Glycosidase</keyword>
<dbReference type="Pfam" id="PF08244">
    <property type="entry name" value="Glyco_hydro_32C"/>
    <property type="match status" value="1"/>
</dbReference>
<dbReference type="SMART" id="SM00640">
    <property type="entry name" value="Glyco_32"/>
    <property type="match status" value="1"/>
</dbReference>
<evidence type="ECO:0000256" key="4">
    <source>
        <dbReference type="ARBA" id="ARBA00019623"/>
    </source>
</evidence>
<protein>
    <recommendedName>
        <fullName evidence="4 8">Sucrose-6-phosphate hydrolase</fullName>
        <ecNumber evidence="3 8">3.2.1.26</ecNumber>
    </recommendedName>
    <alternativeName>
        <fullName evidence="7 9">Invertase</fullName>
    </alternativeName>
</protein>
<evidence type="ECO:0000313" key="13">
    <source>
        <dbReference type="EMBL" id="AXJ12595.1"/>
    </source>
</evidence>
<keyword evidence="9" id="KW-0119">Carbohydrate metabolism</keyword>
<dbReference type="NCBIfam" id="TIGR01322">
    <property type="entry name" value="scrB_fam"/>
    <property type="match status" value="1"/>
</dbReference>
<dbReference type="InterPro" id="IPR013189">
    <property type="entry name" value="Glyco_hydro_32_C"/>
</dbReference>
<reference evidence="12 14" key="3">
    <citation type="submission" date="2018-02" db="EMBL/GenBank/DDBJ databases">
        <title>Whole genome sequencing analysis of Streptococcus pluranimalium isolated from cattle infected mastitis in China.</title>
        <authorList>
            <person name="Zhang J.-R."/>
            <person name="Hu G.-Z."/>
        </authorList>
    </citation>
    <scope>NUCLEOTIDE SEQUENCE [LARGE SCALE GENOMIC DNA]</scope>
    <source>
        <strain evidence="12 14">TH11417</strain>
    </source>
</reference>
<evidence type="ECO:0000313" key="14">
    <source>
        <dbReference type="Proteomes" id="UP000238956"/>
    </source>
</evidence>
<dbReference type="Pfam" id="PF00251">
    <property type="entry name" value="Glyco_hydro_32N"/>
    <property type="match status" value="1"/>
</dbReference>
<dbReference type="PANTHER" id="PTHR43101:SF1">
    <property type="entry name" value="BETA-FRUCTOSIDASE"/>
    <property type="match status" value="1"/>
</dbReference>
<evidence type="ECO:0000256" key="8">
    <source>
        <dbReference type="RuleBase" id="RU362110"/>
    </source>
</evidence>
<evidence type="ECO:0000256" key="1">
    <source>
        <dbReference type="ARBA" id="ARBA00004914"/>
    </source>
</evidence>
<dbReference type="RefSeq" id="WP_104967446.1">
    <property type="nucleotide sequence ID" value="NZ_CP022601.1"/>
</dbReference>
<dbReference type="Gene3D" id="2.60.120.560">
    <property type="entry name" value="Exo-inulinase, domain 1"/>
    <property type="match status" value="1"/>
</dbReference>
<dbReference type="Gene3D" id="2.115.10.20">
    <property type="entry name" value="Glycosyl hydrolase domain, family 43"/>
    <property type="match status" value="1"/>
</dbReference>
<dbReference type="GO" id="GO:0005985">
    <property type="term" value="P:sucrose metabolic process"/>
    <property type="evidence" value="ECO:0007669"/>
    <property type="project" value="UniProtKB-UniPathway"/>
</dbReference>
<evidence type="ECO:0000256" key="6">
    <source>
        <dbReference type="ARBA" id="ARBA00023295"/>
    </source>
</evidence>
<organism evidence="12 14">
    <name type="scientific">Streptococcus pluranimalium</name>
    <dbReference type="NCBI Taxonomy" id="82348"/>
    <lineage>
        <taxon>Bacteria</taxon>
        <taxon>Bacillati</taxon>
        <taxon>Bacillota</taxon>
        <taxon>Bacilli</taxon>
        <taxon>Lactobacillales</taxon>
        <taxon>Streptococcaceae</taxon>
        <taxon>Streptococcus</taxon>
    </lineage>
</organism>
<dbReference type="InterPro" id="IPR051214">
    <property type="entry name" value="GH32_Enzymes"/>
</dbReference>